<dbReference type="InterPro" id="IPR038720">
    <property type="entry name" value="YprB_RNase_H-like_dom"/>
</dbReference>
<dbReference type="Pfam" id="PF13482">
    <property type="entry name" value="RNase_H_2"/>
    <property type="match status" value="1"/>
</dbReference>
<feature type="compositionally biased region" description="Polar residues" evidence="1">
    <location>
        <begin position="456"/>
        <end position="472"/>
    </location>
</feature>
<evidence type="ECO:0000256" key="1">
    <source>
        <dbReference type="SAM" id="MobiDB-lite"/>
    </source>
</evidence>
<reference evidence="3" key="1">
    <citation type="submission" date="2020-08" db="EMBL/GenBank/DDBJ databases">
        <title>Genomic Encyclopedia of Type Strains, Phase IV (KMG-IV): sequencing the most valuable type-strain genomes for metagenomic binning, comparative biology and taxonomic classification.</title>
        <authorList>
            <person name="Goeker M."/>
        </authorList>
    </citation>
    <scope>NUCLEOTIDE SEQUENCE</scope>
    <source>
        <strain evidence="3">DSM 669</strain>
    </source>
</reference>
<feature type="region of interest" description="Disordered" evidence="1">
    <location>
        <begin position="456"/>
        <end position="478"/>
    </location>
</feature>
<gene>
    <name evidence="3" type="ORF">HNR49_002258</name>
</gene>
<dbReference type="RefSeq" id="WP_012289670.1">
    <property type="nucleotide sequence ID" value="NZ_JAQMIH010000001.1"/>
</dbReference>
<dbReference type="Proteomes" id="UP000642919">
    <property type="component" value="Unassembled WGS sequence"/>
</dbReference>
<dbReference type="GeneID" id="5954820"/>
<accession>A0A841HF39</accession>
<evidence type="ECO:0000313" key="4">
    <source>
        <dbReference type="Proteomes" id="UP000642919"/>
    </source>
</evidence>
<dbReference type="AlphaFoldDB" id="A0A841HF39"/>
<proteinExistence type="predicted"/>
<dbReference type="SUPFAM" id="SSF53098">
    <property type="entry name" value="Ribonuclease H-like"/>
    <property type="match status" value="1"/>
</dbReference>
<comment type="caution">
    <text evidence="3">The sequence shown here is derived from an EMBL/GenBank/DDBJ whole genome shotgun (WGS) entry which is preliminary data.</text>
</comment>
<organism evidence="3 4">
    <name type="scientific">Halobacterium salinarum</name>
    <name type="common">Halobacterium halobium</name>
    <dbReference type="NCBI Taxonomy" id="2242"/>
    <lineage>
        <taxon>Archaea</taxon>
        <taxon>Methanobacteriati</taxon>
        <taxon>Methanobacteriota</taxon>
        <taxon>Stenosarchaea group</taxon>
        <taxon>Halobacteria</taxon>
        <taxon>Halobacteriales</taxon>
        <taxon>Halobacteriaceae</taxon>
        <taxon>Halobacterium</taxon>
    </lineage>
</organism>
<dbReference type="Gene3D" id="1.10.150.20">
    <property type="entry name" value="5' to 3' exonuclease, C-terminal subdomain"/>
    <property type="match status" value="1"/>
</dbReference>
<name>A0A841HF39_HALSI</name>
<sequence>MATVIGLTVLSGAATNRCSASQVADIVEYFDTDVLYTRQANQTHFLRDCVPDSVTVAYHNPRSRGAERVTPQNDVELVTVTSPSELAAFAADGLGARQSELFVLSDLLSVSINLTALETELSGLSAYQDALDGAGDEVVHLTTGANPSYRGEWAGISVQGVMPGANEQQGTPTAGVAHLELRQNGVVLVKTRTLSDFGLETVTGVGHRRAELLNNAEIRSRADLAQAEVYEIAQLDGIGKKTARTIVESAEVVEQREARVAPDESLPSREPIFIDIETDGLNPTMVWLIGVVTRASGDRFIPFIETDPEKPAAALRAFMDWLAEFGRNRPIVAYNGWQFDFPVIEEHVAEHCPEHNETWANTAKFDLYHWAVTKNNALLPGITNKLADVASALGWEDSETGLTGRAVGRRFQRYAENPGPETELEWERHKRYCEDDVRALVHVYDRIADTETLMAQTGESTQSAGTESTQGTLADFSR</sequence>
<dbReference type="EMBL" id="JACHGX010000010">
    <property type="protein sequence ID" value="MBB6090872.1"/>
    <property type="molecule type" value="Genomic_DNA"/>
</dbReference>
<protein>
    <submittedName>
        <fullName evidence="3">Uncharacterized protein YprB with RNaseH-like and TPR domain</fullName>
    </submittedName>
</protein>
<feature type="domain" description="YprB ribonuclease H-like" evidence="2">
    <location>
        <begin position="272"/>
        <end position="447"/>
    </location>
</feature>
<dbReference type="Gene3D" id="3.30.420.10">
    <property type="entry name" value="Ribonuclease H-like superfamily/Ribonuclease H"/>
    <property type="match status" value="1"/>
</dbReference>
<evidence type="ECO:0000259" key="2">
    <source>
        <dbReference type="Pfam" id="PF13482"/>
    </source>
</evidence>
<dbReference type="GO" id="GO:0000166">
    <property type="term" value="F:nucleotide binding"/>
    <property type="evidence" value="ECO:0007669"/>
    <property type="project" value="InterPro"/>
</dbReference>
<dbReference type="SUPFAM" id="SSF47794">
    <property type="entry name" value="Rad51 N-terminal domain-like"/>
    <property type="match status" value="1"/>
</dbReference>
<evidence type="ECO:0000313" key="3">
    <source>
        <dbReference type="EMBL" id="MBB6090872.1"/>
    </source>
</evidence>
<dbReference type="InterPro" id="IPR012337">
    <property type="entry name" value="RNaseH-like_sf"/>
</dbReference>
<dbReference type="GO" id="GO:0003676">
    <property type="term" value="F:nucleic acid binding"/>
    <property type="evidence" value="ECO:0007669"/>
    <property type="project" value="InterPro"/>
</dbReference>
<dbReference type="Pfam" id="PF14520">
    <property type="entry name" value="HHH_5"/>
    <property type="match status" value="1"/>
</dbReference>
<dbReference type="InterPro" id="IPR036397">
    <property type="entry name" value="RNaseH_sf"/>
</dbReference>
<dbReference type="InterPro" id="IPR010995">
    <property type="entry name" value="DNA_repair_Rad51/TF_NusA_a-hlx"/>
</dbReference>